<feature type="non-terminal residue" evidence="2">
    <location>
        <position position="103"/>
    </location>
</feature>
<protein>
    <submittedName>
        <fullName evidence="2">Ferredoxin, 2Fe-2S</fullName>
    </submittedName>
</protein>
<dbReference type="EMBL" id="CADCVZ010000014">
    <property type="protein sequence ID" value="CAA9499344.1"/>
    <property type="molecule type" value="Genomic_DNA"/>
</dbReference>
<accession>A0A6J4SNP0</accession>
<feature type="compositionally biased region" description="Basic and acidic residues" evidence="1">
    <location>
        <begin position="7"/>
        <end position="25"/>
    </location>
</feature>
<gene>
    <name evidence="2" type="ORF">AVDCRST_MAG09-574</name>
</gene>
<reference evidence="2" key="1">
    <citation type="submission" date="2020-02" db="EMBL/GenBank/DDBJ databases">
        <authorList>
            <person name="Meier V. D."/>
        </authorList>
    </citation>
    <scope>NUCLEOTIDE SEQUENCE</scope>
    <source>
        <strain evidence="2">AVDCRST_MAG09</strain>
    </source>
</reference>
<evidence type="ECO:0000313" key="2">
    <source>
        <dbReference type="EMBL" id="CAA9499344.1"/>
    </source>
</evidence>
<dbReference type="AlphaFoldDB" id="A0A6J4SNP0"/>
<evidence type="ECO:0000256" key="1">
    <source>
        <dbReference type="SAM" id="MobiDB-lite"/>
    </source>
</evidence>
<name>A0A6J4SNP0_9SPHN</name>
<feature type="compositionally biased region" description="Basic residues" evidence="1">
    <location>
        <begin position="29"/>
        <end position="40"/>
    </location>
</feature>
<organism evidence="2">
    <name type="scientific">uncultured Sphingomonas sp</name>
    <dbReference type="NCBI Taxonomy" id="158754"/>
    <lineage>
        <taxon>Bacteria</taxon>
        <taxon>Pseudomonadati</taxon>
        <taxon>Pseudomonadota</taxon>
        <taxon>Alphaproteobacteria</taxon>
        <taxon>Sphingomonadales</taxon>
        <taxon>Sphingomonadaceae</taxon>
        <taxon>Sphingomonas</taxon>
        <taxon>environmental samples</taxon>
    </lineage>
</organism>
<sequence length="103" mass="10869">DGGAVPQERRQPRPGDGRAGRRDPAAGRTGRRPAARRHLRRADELLDLPCDSRLGRLLPPAAGKRGGRLSARLCGRRHADQPPGLPDRAEGGGWSADGADAGV</sequence>
<feature type="non-terminal residue" evidence="2">
    <location>
        <position position="1"/>
    </location>
</feature>
<feature type="region of interest" description="Disordered" evidence="1">
    <location>
        <begin position="1"/>
        <end position="103"/>
    </location>
</feature>
<proteinExistence type="predicted"/>